<dbReference type="AlphaFoldDB" id="A0A9P4K8M5"/>
<comment type="similarity">
    <text evidence="2">Belongs to the cytochrome P450 family.</text>
</comment>
<dbReference type="EMBL" id="ML986628">
    <property type="protein sequence ID" value="KAF2263282.1"/>
    <property type="molecule type" value="Genomic_DNA"/>
</dbReference>
<dbReference type="GO" id="GO:0020037">
    <property type="term" value="F:heme binding"/>
    <property type="evidence" value="ECO:0007669"/>
    <property type="project" value="InterPro"/>
</dbReference>
<evidence type="ECO:0000256" key="5">
    <source>
        <dbReference type="ARBA" id="ARBA00023004"/>
    </source>
</evidence>
<evidence type="ECO:0000256" key="6">
    <source>
        <dbReference type="PIRSR" id="PIRSR602403-1"/>
    </source>
</evidence>
<dbReference type="Proteomes" id="UP000800093">
    <property type="component" value="Unassembled WGS sequence"/>
</dbReference>
<keyword evidence="7" id="KW-0812">Transmembrane</keyword>
<evidence type="ECO:0000313" key="9">
    <source>
        <dbReference type="Proteomes" id="UP000800093"/>
    </source>
</evidence>
<dbReference type="Gene3D" id="1.10.630.10">
    <property type="entry name" value="Cytochrome P450"/>
    <property type="match status" value="1"/>
</dbReference>
<evidence type="ECO:0000313" key="8">
    <source>
        <dbReference type="EMBL" id="KAF2263282.1"/>
    </source>
</evidence>
<feature type="transmembrane region" description="Helical" evidence="7">
    <location>
        <begin position="284"/>
        <end position="309"/>
    </location>
</feature>
<keyword evidence="9" id="KW-1185">Reference proteome</keyword>
<evidence type="ECO:0000256" key="3">
    <source>
        <dbReference type="ARBA" id="ARBA00022617"/>
    </source>
</evidence>
<keyword evidence="4 6" id="KW-0479">Metal-binding</keyword>
<evidence type="ECO:0000256" key="1">
    <source>
        <dbReference type="ARBA" id="ARBA00001971"/>
    </source>
</evidence>
<dbReference type="SUPFAM" id="SSF48264">
    <property type="entry name" value="Cytochrome P450"/>
    <property type="match status" value="1"/>
</dbReference>
<comment type="caution">
    <text evidence="8">The sequence shown here is derived from an EMBL/GenBank/DDBJ whole genome shotgun (WGS) entry which is preliminary data.</text>
</comment>
<protein>
    <submittedName>
        <fullName evidence="8">Cytochrome P450 6A1</fullName>
    </submittedName>
</protein>
<dbReference type="PRINTS" id="PR00465">
    <property type="entry name" value="EP450IV"/>
</dbReference>
<keyword evidence="7" id="KW-1133">Transmembrane helix</keyword>
<gene>
    <name evidence="8" type="ORF">CC78DRAFT_518844</name>
</gene>
<proteinExistence type="inferred from homology"/>
<dbReference type="GO" id="GO:0016705">
    <property type="term" value="F:oxidoreductase activity, acting on paired donors, with incorporation or reduction of molecular oxygen"/>
    <property type="evidence" value="ECO:0007669"/>
    <property type="project" value="InterPro"/>
</dbReference>
<dbReference type="PANTHER" id="PTHR24304">
    <property type="entry name" value="CYTOCHROME P450 FAMILY 7"/>
    <property type="match status" value="1"/>
</dbReference>
<dbReference type="Pfam" id="PF00067">
    <property type="entry name" value="p450"/>
    <property type="match status" value="1"/>
</dbReference>
<dbReference type="InterPro" id="IPR001128">
    <property type="entry name" value="Cyt_P450"/>
</dbReference>
<dbReference type="InterPro" id="IPR050529">
    <property type="entry name" value="CYP450_sterol_14alpha_dmase"/>
</dbReference>
<sequence length="506" mass="57154">MAVLASLGRITTSPAIILISLTVLFTVYVLWHTYWRQIPENAPPAVSDNLPLTGALGFWTRRWDFYTYHRDRAPTGNFSFHAGPNHIVALSGDKGRSLFFESRELGFAEGYAVLFGSSPELKELDAEGPTPEEAGNWFHRRLMYLLRNENFRKKLPTLISDVQEAIEVIRNDPSGLTNPFESLYRIVFTLTIRVVGADEIAQDPKLLESTLKYFEMIDQSATAAAVMFPKLPSPALLKRTYAGARLYMMVKKIVQQRTKSGEKHDDALQYLLDQGDRMFKIIEFIVGSLFAGLLNSGVNVAWVMCYLATSPEWLSKCREEIRTTAARYATDSKAPLRHQLDDIPLEAWENEFPNIDVCLRDSIRINLLGTAFRKNVSGKAIPIGNGEVIPPNAFATYAVGDVHSDPGVYPNPQKWDPARYLPERAEDQKKKYAYLGWGVARHPCLGMRFAKLEQNIITAYFLAAFDFDLRDNKGNIMADAPPIDINRHSAHRPNLPVFLKVTPREK</sequence>
<accession>A0A9P4K8M5</accession>
<name>A0A9P4K8M5_9PLEO</name>
<feature type="transmembrane region" description="Helical" evidence="7">
    <location>
        <begin position="12"/>
        <end position="31"/>
    </location>
</feature>
<keyword evidence="3 6" id="KW-0349">Heme</keyword>
<dbReference type="GO" id="GO:0005506">
    <property type="term" value="F:iron ion binding"/>
    <property type="evidence" value="ECO:0007669"/>
    <property type="project" value="InterPro"/>
</dbReference>
<evidence type="ECO:0000256" key="4">
    <source>
        <dbReference type="ARBA" id="ARBA00022723"/>
    </source>
</evidence>
<dbReference type="GO" id="GO:0004497">
    <property type="term" value="F:monooxygenase activity"/>
    <property type="evidence" value="ECO:0007669"/>
    <property type="project" value="InterPro"/>
</dbReference>
<organism evidence="8 9">
    <name type="scientific">Lojkania enalia</name>
    <dbReference type="NCBI Taxonomy" id="147567"/>
    <lineage>
        <taxon>Eukaryota</taxon>
        <taxon>Fungi</taxon>
        <taxon>Dikarya</taxon>
        <taxon>Ascomycota</taxon>
        <taxon>Pezizomycotina</taxon>
        <taxon>Dothideomycetes</taxon>
        <taxon>Pleosporomycetidae</taxon>
        <taxon>Pleosporales</taxon>
        <taxon>Pleosporales incertae sedis</taxon>
        <taxon>Lojkania</taxon>
    </lineage>
</organism>
<dbReference type="PANTHER" id="PTHR24304:SF2">
    <property type="entry name" value="24-HYDROXYCHOLESTEROL 7-ALPHA-HYDROXYLASE"/>
    <property type="match status" value="1"/>
</dbReference>
<keyword evidence="5 6" id="KW-0408">Iron</keyword>
<dbReference type="InterPro" id="IPR002403">
    <property type="entry name" value="Cyt_P450_E_grp-IV"/>
</dbReference>
<comment type="cofactor">
    <cofactor evidence="1 6">
        <name>heme</name>
        <dbReference type="ChEBI" id="CHEBI:30413"/>
    </cofactor>
</comment>
<evidence type="ECO:0000256" key="2">
    <source>
        <dbReference type="ARBA" id="ARBA00010617"/>
    </source>
</evidence>
<evidence type="ECO:0000256" key="7">
    <source>
        <dbReference type="SAM" id="Phobius"/>
    </source>
</evidence>
<dbReference type="InterPro" id="IPR036396">
    <property type="entry name" value="Cyt_P450_sf"/>
</dbReference>
<feature type="binding site" description="axial binding residue" evidence="6">
    <location>
        <position position="444"/>
    </location>
    <ligand>
        <name>heme</name>
        <dbReference type="ChEBI" id="CHEBI:30413"/>
    </ligand>
    <ligandPart>
        <name>Fe</name>
        <dbReference type="ChEBI" id="CHEBI:18248"/>
    </ligandPart>
</feature>
<reference evidence="9" key="1">
    <citation type="journal article" date="2020" name="Stud. Mycol.">
        <title>101 Dothideomycetes genomes: A test case for predicting lifestyles and emergence of pathogens.</title>
        <authorList>
            <person name="Haridas S."/>
            <person name="Albert R."/>
            <person name="Binder M."/>
            <person name="Bloem J."/>
            <person name="LaButti K."/>
            <person name="Salamov A."/>
            <person name="Andreopoulos B."/>
            <person name="Baker S."/>
            <person name="Barry K."/>
            <person name="Bills G."/>
            <person name="Bluhm B."/>
            <person name="Cannon C."/>
            <person name="Castanera R."/>
            <person name="Culley D."/>
            <person name="Daum C."/>
            <person name="Ezra D."/>
            <person name="Gonzalez J."/>
            <person name="Henrissat B."/>
            <person name="Kuo A."/>
            <person name="Liang C."/>
            <person name="Lipzen A."/>
            <person name="Lutzoni F."/>
            <person name="Magnuson J."/>
            <person name="Mondo S."/>
            <person name="Nolan M."/>
            <person name="Ohm R."/>
            <person name="Pangilinan J."/>
            <person name="Park H.-J."/>
            <person name="Ramirez L."/>
            <person name="Alfaro M."/>
            <person name="Sun H."/>
            <person name="Tritt A."/>
            <person name="Yoshinaga Y."/>
            <person name="Zwiers L.-H."/>
            <person name="Turgeon B."/>
            <person name="Goodwin S."/>
            <person name="Spatafora J."/>
            <person name="Crous P."/>
            <person name="Grigoriev I."/>
        </authorList>
    </citation>
    <scope>NUCLEOTIDE SEQUENCE [LARGE SCALE GENOMIC DNA]</scope>
    <source>
        <strain evidence="9">CBS 304.66</strain>
    </source>
</reference>
<dbReference type="OrthoDB" id="1055148at2759"/>
<keyword evidence="7" id="KW-0472">Membrane</keyword>